<dbReference type="SUPFAM" id="SSF56784">
    <property type="entry name" value="HAD-like"/>
    <property type="match status" value="1"/>
</dbReference>
<dbReference type="EMBL" id="JABANP010000113">
    <property type="protein sequence ID" value="KAF4689874.1"/>
    <property type="molecule type" value="Genomic_DNA"/>
</dbReference>
<gene>
    <name evidence="2" type="ORF">FOZ60_001066</name>
</gene>
<evidence type="ECO:0000313" key="3">
    <source>
        <dbReference type="Proteomes" id="UP000541610"/>
    </source>
</evidence>
<dbReference type="GO" id="GO:0008253">
    <property type="term" value="F:5'-nucleotidase activity"/>
    <property type="evidence" value="ECO:0007669"/>
    <property type="project" value="InterPro"/>
</dbReference>
<sequence length="243" mass="27481">MGFIPPASNSFVLLIDMNRVLMDYGRAVGYRAEGVGLPTIPLRGRSLNGHIEQYKRVSREYGRCVRKLVNRPGFFESVPAFEDALQGVRCLVNVPGVKVVLGTRLWEFSKRDALVGFRRFISEMRRWSVKHLGDLDRPVPVAVVPDWSRFQADAFIDDRPHEACTFPPPQYGKHIIFTQPYNSHILTSNRIDTWFTTKEQAGAFIHGLKGGEETNILSSCANVRHSRPYGVSLEAMCESNVED</sequence>
<dbReference type="InterPro" id="IPR036412">
    <property type="entry name" value="HAD-like_sf"/>
</dbReference>
<name>A0A7J6P155_PEROL</name>
<proteinExistence type="predicted"/>
<reference evidence="2 3" key="1">
    <citation type="submission" date="2020-04" db="EMBL/GenBank/DDBJ databases">
        <title>Perkinsus olseni comparative genomics.</title>
        <authorList>
            <person name="Bogema D.R."/>
        </authorList>
    </citation>
    <scope>NUCLEOTIDE SEQUENCE [LARGE SCALE GENOMIC DNA]</scope>
    <source>
        <strain evidence="2">00978-12</strain>
    </source>
</reference>
<evidence type="ECO:0008006" key="4">
    <source>
        <dbReference type="Google" id="ProtNLM"/>
    </source>
</evidence>
<dbReference type="AlphaFoldDB" id="A0A7J6P155"/>
<evidence type="ECO:0000313" key="2">
    <source>
        <dbReference type="EMBL" id="KAF4689874.1"/>
    </source>
</evidence>
<dbReference type="InterPro" id="IPR023214">
    <property type="entry name" value="HAD_sf"/>
</dbReference>
<dbReference type="Proteomes" id="UP000541610">
    <property type="component" value="Unassembled WGS sequence"/>
</dbReference>
<dbReference type="OrthoDB" id="10248475at2759"/>
<organism evidence="2 3">
    <name type="scientific">Perkinsus olseni</name>
    <name type="common">Perkinsus atlanticus</name>
    <dbReference type="NCBI Taxonomy" id="32597"/>
    <lineage>
        <taxon>Eukaryota</taxon>
        <taxon>Sar</taxon>
        <taxon>Alveolata</taxon>
        <taxon>Perkinsozoa</taxon>
        <taxon>Perkinsea</taxon>
        <taxon>Perkinsida</taxon>
        <taxon>Perkinsidae</taxon>
        <taxon>Perkinsus</taxon>
    </lineage>
</organism>
<dbReference type="InterPro" id="IPR010708">
    <property type="entry name" value="5'(3')-deoxyribonucleotidase"/>
</dbReference>
<dbReference type="Pfam" id="PF06941">
    <property type="entry name" value="NT5C"/>
    <property type="match status" value="1"/>
</dbReference>
<dbReference type="PANTHER" id="PTHR16504">
    <property type="entry name" value="5'(3')-DEOXYRIBONUCLEOTIDASE"/>
    <property type="match status" value="1"/>
</dbReference>
<comment type="caution">
    <text evidence="2">The sequence shown here is derived from an EMBL/GenBank/DDBJ whole genome shotgun (WGS) entry which is preliminary data.</text>
</comment>
<dbReference type="Gene3D" id="1.10.40.40">
    <property type="entry name" value="Deoxyribonucleotidase, domain 2"/>
    <property type="match status" value="1"/>
</dbReference>
<accession>A0A7J6P155</accession>
<protein>
    <recommendedName>
        <fullName evidence="4">5', 3'-nucleotidase, cytosolic</fullName>
    </recommendedName>
</protein>
<dbReference type="GO" id="GO:0009223">
    <property type="term" value="P:pyrimidine deoxyribonucleotide catabolic process"/>
    <property type="evidence" value="ECO:0007669"/>
    <property type="project" value="TreeGrafter"/>
</dbReference>
<dbReference type="Gene3D" id="3.40.50.1000">
    <property type="entry name" value="HAD superfamily/HAD-like"/>
    <property type="match status" value="1"/>
</dbReference>
<evidence type="ECO:0000256" key="1">
    <source>
        <dbReference type="PIRSR" id="PIRSR610708-1"/>
    </source>
</evidence>
<feature type="active site" description="Nucleophile" evidence="1">
    <location>
        <position position="16"/>
    </location>
</feature>
<dbReference type="PANTHER" id="PTHR16504:SF4">
    <property type="entry name" value="5'(3')-DEOXYRIBONUCLEOTIDASE"/>
    <property type="match status" value="1"/>
</dbReference>